<reference evidence="1 2" key="1">
    <citation type="journal article" date="2019" name="Int. J. Syst. Evol. Microbiol.">
        <title>The Global Catalogue of Microorganisms (GCM) 10K type strain sequencing project: providing services to taxonomists for standard genome sequencing and annotation.</title>
        <authorList>
            <consortium name="The Broad Institute Genomics Platform"/>
            <consortium name="The Broad Institute Genome Sequencing Center for Infectious Disease"/>
            <person name="Wu L."/>
            <person name="Ma J."/>
        </authorList>
    </citation>
    <scope>NUCLEOTIDE SEQUENCE [LARGE SCALE GENOMIC DNA]</scope>
    <source>
        <strain evidence="1 2">CGMCC 1.12859</strain>
    </source>
</reference>
<dbReference type="EMBL" id="JBHUCZ010000001">
    <property type="protein sequence ID" value="MFD1566056.1"/>
    <property type="molecule type" value="Genomic_DNA"/>
</dbReference>
<comment type="caution">
    <text evidence="1">The sequence shown here is derived from an EMBL/GenBank/DDBJ whole genome shotgun (WGS) entry which is preliminary data.</text>
</comment>
<organism evidence="1 2">
    <name type="scientific">Halolamina litorea</name>
    <dbReference type="NCBI Taxonomy" id="1515593"/>
    <lineage>
        <taxon>Archaea</taxon>
        <taxon>Methanobacteriati</taxon>
        <taxon>Methanobacteriota</taxon>
        <taxon>Stenosarchaea group</taxon>
        <taxon>Halobacteria</taxon>
        <taxon>Halobacteriales</taxon>
        <taxon>Haloferacaceae</taxon>
    </lineage>
</organism>
<proteinExistence type="predicted"/>
<name>A0ABD6BM90_9EURY</name>
<gene>
    <name evidence="1" type="ORF">ACFSAU_00975</name>
</gene>
<evidence type="ECO:0000313" key="1">
    <source>
        <dbReference type="EMBL" id="MFD1566056.1"/>
    </source>
</evidence>
<protein>
    <submittedName>
        <fullName evidence="1">Uncharacterized protein</fullName>
    </submittedName>
</protein>
<dbReference type="RefSeq" id="WP_267645304.1">
    <property type="nucleotide sequence ID" value="NZ_JANHGR010000001.1"/>
</dbReference>
<keyword evidence="2" id="KW-1185">Reference proteome</keyword>
<evidence type="ECO:0000313" key="2">
    <source>
        <dbReference type="Proteomes" id="UP001597139"/>
    </source>
</evidence>
<accession>A0ABD6BM90</accession>
<dbReference type="Proteomes" id="UP001597139">
    <property type="component" value="Unassembled WGS sequence"/>
</dbReference>
<sequence length="61" mass="6653">MSAADDIQEYVAQNGDMLSRILACGNDEARAYALALLANAEDTQGLEDVQGELDRLKLKVR</sequence>
<dbReference type="AlphaFoldDB" id="A0ABD6BM90"/>